<gene>
    <name evidence="2" type="ordered locus">Oter_2611</name>
</gene>
<keyword evidence="3" id="KW-1185">Reference proteome</keyword>
<evidence type="ECO:0000313" key="2">
    <source>
        <dbReference type="EMBL" id="ACB75892.1"/>
    </source>
</evidence>
<dbReference type="KEGG" id="ote:Oter_2611"/>
<dbReference type="AlphaFoldDB" id="B1ZU10"/>
<organism evidence="2 3">
    <name type="scientific">Opitutus terrae (strain DSM 11246 / JCM 15787 / PB90-1)</name>
    <dbReference type="NCBI Taxonomy" id="452637"/>
    <lineage>
        <taxon>Bacteria</taxon>
        <taxon>Pseudomonadati</taxon>
        <taxon>Verrucomicrobiota</taxon>
        <taxon>Opitutia</taxon>
        <taxon>Opitutales</taxon>
        <taxon>Opitutaceae</taxon>
        <taxon>Opitutus</taxon>
    </lineage>
</organism>
<dbReference type="Pfam" id="PF02585">
    <property type="entry name" value="PIG-L"/>
    <property type="match status" value="1"/>
</dbReference>
<evidence type="ECO:0000313" key="3">
    <source>
        <dbReference type="Proteomes" id="UP000007013"/>
    </source>
</evidence>
<proteinExistence type="predicted"/>
<protein>
    <submittedName>
        <fullName evidence="2">LmbE family protein</fullName>
    </submittedName>
</protein>
<dbReference type="PANTHER" id="PTHR12993">
    <property type="entry name" value="N-ACETYLGLUCOSAMINYL-PHOSPHATIDYLINOSITOL DE-N-ACETYLASE-RELATED"/>
    <property type="match status" value="1"/>
</dbReference>
<dbReference type="InterPro" id="IPR003737">
    <property type="entry name" value="GlcNAc_PI_deacetylase-related"/>
</dbReference>
<evidence type="ECO:0000259" key="1">
    <source>
        <dbReference type="Pfam" id="PF10633"/>
    </source>
</evidence>
<dbReference type="OrthoDB" id="9759749at2"/>
<dbReference type="GO" id="GO:0016811">
    <property type="term" value="F:hydrolase activity, acting on carbon-nitrogen (but not peptide) bonds, in linear amides"/>
    <property type="evidence" value="ECO:0007669"/>
    <property type="project" value="TreeGrafter"/>
</dbReference>
<sequence>MIPLLASVPRSFHTFSWRRTAGVAGLLALASLPRLCATEPVTASTLLQELRSFRELRSVLYVAAHPDDENNRLLPYLARGRALRTGYLSLTRGDGGQNLIGSELGEQLGVIRTHELIAARRVDGGEQYFSRARDFGFSKDSADTLQRWDRQQVVADIVHVIREFRPDIVVTRFSPVPGGTHGHHTASAILALEAFKLAGDPNAFHDELGGLPPWQPKRMLWNSWTPPGSTAPTAANTLQLDCGGYDPLLGESFGEIGARGRSMHKSQGEGRTGTRGPAPENFTLLAGEPATHDILDGVDGTWARIPGGAALAPLIDELIAHFDPYEPAKSVPAILDIRRQLADLASDPLVELKRAQLDHILQTCLGLFVETVVADAQVVPGEELKLRHTAVLRSSVPVQWLGVRYPSLGSDASGESIALGENQPINRSGAPTLPADTPVSQPYWLRAPGPEGMFVVEDHALIGRAENPPVFPIEHRFTVGGQTLVISDEPVQVINDPVRGEIRRRLDVIPPVSLGWPQSLELFSPGTTKSVLVEITAARPNASGTLELSAPDGWRATPASQSFSIARAGDQARFTFEVTAPDHAATGFLRAAATVAGKRYDHARIEIRYDHIPAQLLQPPAELKAVSLELATRGHQIGYLPGAGDLVGESLSRMGYAVTTLSNGALAPENLRRFDAIVIGVRAFNTRSDLDSRMPALFDYVEQGGTLIVQYNTAYGLQSTRFAPYALELSRDRVTDAKAAVTLLEPEHPVFATPNRITPADFAGWVQERARFVPRSWGPEFTPLVSMSDPGEPPLRGTLLVARHGRGHVVYSSLSWFRELPAGVPGAYRLFANLVSLGK</sequence>
<dbReference type="PANTHER" id="PTHR12993:SF26">
    <property type="entry name" value="1D-MYO-INOSITOL 2-ACETAMIDO-2-DEOXY-ALPHA-D-GLUCOPYRANOSIDE DEACETYLASE"/>
    <property type="match status" value="1"/>
</dbReference>
<dbReference type="SUPFAM" id="SSF102588">
    <property type="entry name" value="LmbE-like"/>
    <property type="match status" value="1"/>
</dbReference>
<dbReference type="InterPro" id="IPR018905">
    <property type="entry name" value="A-galactase_NEW3"/>
</dbReference>
<feature type="domain" description="Alpha-galactosidase NEW3" evidence="1">
    <location>
        <begin position="537"/>
        <end position="588"/>
    </location>
</feature>
<dbReference type="EMBL" id="CP001032">
    <property type="protein sequence ID" value="ACB75892.1"/>
    <property type="molecule type" value="Genomic_DNA"/>
</dbReference>
<accession>B1ZU10</accession>
<dbReference type="Gene3D" id="3.40.50.10320">
    <property type="entry name" value="LmbE-like"/>
    <property type="match status" value="1"/>
</dbReference>
<reference evidence="2 3" key="1">
    <citation type="journal article" date="2011" name="J. Bacteriol.">
        <title>Genome sequence of the verrucomicrobium Opitutus terrae PB90-1, an abundant inhabitant of rice paddy soil ecosystems.</title>
        <authorList>
            <person name="van Passel M.W."/>
            <person name="Kant R."/>
            <person name="Palva A."/>
            <person name="Copeland A."/>
            <person name="Lucas S."/>
            <person name="Lapidus A."/>
            <person name="Glavina del Rio T."/>
            <person name="Pitluck S."/>
            <person name="Goltsman E."/>
            <person name="Clum A."/>
            <person name="Sun H."/>
            <person name="Schmutz J."/>
            <person name="Larimer F.W."/>
            <person name="Land M.L."/>
            <person name="Hauser L."/>
            <person name="Kyrpides N."/>
            <person name="Mikhailova N."/>
            <person name="Richardson P.P."/>
            <person name="Janssen P.H."/>
            <person name="de Vos W.M."/>
            <person name="Smidt H."/>
        </authorList>
    </citation>
    <scope>NUCLEOTIDE SEQUENCE [LARGE SCALE GENOMIC DNA]</scope>
    <source>
        <strain evidence="3">DSM 11246 / JCM 15787 / PB90-1</strain>
    </source>
</reference>
<dbReference type="HOGENOM" id="CLU_347750_0_0_0"/>
<dbReference type="InterPro" id="IPR029062">
    <property type="entry name" value="Class_I_gatase-like"/>
</dbReference>
<name>B1ZU10_OPITP</name>
<dbReference type="STRING" id="452637.Oter_2611"/>
<dbReference type="InterPro" id="IPR024078">
    <property type="entry name" value="LmbE-like_dom_sf"/>
</dbReference>
<dbReference type="SUPFAM" id="SSF52317">
    <property type="entry name" value="Class I glutamine amidotransferase-like"/>
    <property type="match status" value="1"/>
</dbReference>
<dbReference type="RefSeq" id="WP_012375427.1">
    <property type="nucleotide sequence ID" value="NC_010571.1"/>
</dbReference>
<dbReference type="Proteomes" id="UP000007013">
    <property type="component" value="Chromosome"/>
</dbReference>
<dbReference type="eggNOG" id="COG2120">
    <property type="taxonomic scope" value="Bacteria"/>
</dbReference>
<dbReference type="Pfam" id="PF10633">
    <property type="entry name" value="NPCBM_assoc"/>
    <property type="match status" value="1"/>
</dbReference>